<keyword evidence="1" id="KW-0560">Oxidoreductase</keyword>
<accession>A0ABQ4LZ43</accession>
<evidence type="ECO:0000256" key="1">
    <source>
        <dbReference type="ARBA" id="ARBA00023002"/>
    </source>
</evidence>
<protein>
    <submittedName>
        <fullName evidence="4">Oxidoreductase</fullName>
    </submittedName>
</protein>
<dbReference type="SUPFAM" id="SSF51735">
    <property type="entry name" value="NAD(P)-binding Rossmann-fold domains"/>
    <property type="match status" value="1"/>
</dbReference>
<dbReference type="Pfam" id="PF22725">
    <property type="entry name" value="GFO_IDH_MocA_C3"/>
    <property type="match status" value="1"/>
</dbReference>
<evidence type="ECO:0000313" key="5">
    <source>
        <dbReference type="Proteomes" id="UP000680638"/>
    </source>
</evidence>
<dbReference type="PANTHER" id="PTHR43818:SF11">
    <property type="entry name" value="BCDNA.GH03377"/>
    <property type="match status" value="1"/>
</dbReference>
<dbReference type="SUPFAM" id="SSF55347">
    <property type="entry name" value="Glyceraldehyde-3-phosphate dehydrogenase-like, C-terminal domain"/>
    <property type="match status" value="1"/>
</dbReference>
<dbReference type="Proteomes" id="UP000680638">
    <property type="component" value="Unassembled WGS sequence"/>
</dbReference>
<feature type="domain" description="Gfo/Idh/MocA-like oxidoreductase N-terminal" evidence="2">
    <location>
        <begin position="4"/>
        <end position="118"/>
    </location>
</feature>
<dbReference type="Gene3D" id="3.40.50.720">
    <property type="entry name" value="NAD(P)-binding Rossmann-like Domain"/>
    <property type="match status" value="1"/>
</dbReference>
<dbReference type="InterPro" id="IPR036291">
    <property type="entry name" value="NAD(P)-bd_dom_sf"/>
</dbReference>
<comment type="caution">
    <text evidence="4">The sequence shown here is derived from an EMBL/GenBank/DDBJ whole genome shotgun (WGS) entry which is preliminary data.</text>
</comment>
<reference evidence="4 5" key="1">
    <citation type="submission" date="2021-03" db="EMBL/GenBank/DDBJ databases">
        <title>Antimicrobial resistance genes in bacteria isolated from Japanese honey, and their potential for conferring macrolide and lincosamide resistance in the American foulbrood pathogen Paenibacillus larvae.</title>
        <authorList>
            <person name="Okamoto M."/>
            <person name="Kumagai M."/>
            <person name="Kanamori H."/>
            <person name="Takamatsu D."/>
        </authorList>
    </citation>
    <scope>NUCLEOTIDE SEQUENCE [LARGE SCALE GENOMIC DNA]</scope>
    <source>
        <strain evidence="4 5">J21TS3</strain>
    </source>
</reference>
<dbReference type="EMBL" id="BORW01000019">
    <property type="protein sequence ID" value="GIO68544.1"/>
    <property type="molecule type" value="Genomic_DNA"/>
</dbReference>
<dbReference type="InterPro" id="IPR055170">
    <property type="entry name" value="GFO_IDH_MocA-like_dom"/>
</dbReference>
<evidence type="ECO:0000259" key="3">
    <source>
        <dbReference type="Pfam" id="PF22725"/>
    </source>
</evidence>
<name>A0ABQ4LZ43_9BACL</name>
<feature type="domain" description="GFO/IDH/MocA-like oxidoreductase" evidence="3">
    <location>
        <begin position="131"/>
        <end position="265"/>
    </location>
</feature>
<evidence type="ECO:0000259" key="2">
    <source>
        <dbReference type="Pfam" id="PF01408"/>
    </source>
</evidence>
<organism evidence="4 5">
    <name type="scientific">Paenibacillus cookii</name>
    <dbReference type="NCBI Taxonomy" id="157839"/>
    <lineage>
        <taxon>Bacteria</taxon>
        <taxon>Bacillati</taxon>
        <taxon>Bacillota</taxon>
        <taxon>Bacilli</taxon>
        <taxon>Bacillales</taxon>
        <taxon>Paenibacillaceae</taxon>
        <taxon>Paenibacillus</taxon>
    </lineage>
</organism>
<dbReference type="PANTHER" id="PTHR43818">
    <property type="entry name" value="BCDNA.GH03377"/>
    <property type="match status" value="1"/>
</dbReference>
<dbReference type="RefSeq" id="WP_212951040.1">
    <property type="nucleotide sequence ID" value="NZ_BORW01000019.1"/>
</dbReference>
<evidence type="ECO:0000313" key="4">
    <source>
        <dbReference type="EMBL" id="GIO68544.1"/>
    </source>
</evidence>
<dbReference type="InterPro" id="IPR000683">
    <property type="entry name" value="Gfo/Idh/MocA-like_OxRdtase_N"/>
</dbReference>
<gene>
    <name evidence="4" type="ORF">J21TS3_33650</name>
</gene>
<dbReference type="InterPro" id="IPR050463">
    <property type="entry name" value="Gfo/Idh/MocA_oxidrdct_glycsds"/>
</dbReference>
<dbReference type="Gene3D" id="3.30.360.10">
    <property type="entry name" value="Dihydrodipicolinate Reductase, domain 2"/>
    <property type="match status" value="1"/>
</dbReference>
<proteinExistence type="predicted"/>
<dbReference type="Pfam" id="PF01408">
    <property type="entry name" value="GFO_IDH_MocA"/>
    <property type="match status" value="1"/>
</dbReference>
<keyword evidence="5" id="KW-1185">Reference proteome</keyword>
<sequence length="367" mass="39627">MKKMNVGIIGCGNISSIYFENLKTFPAVEVTACADLDLGRAKEKAERFGIAKGCTVAELLADPEIELVVNLTIPAAHGQVCLDILEAGKHVYVEKPLAVTREEGQAILAKAEEKGLLVGSAPDTFLGGGIQTCIKLIADGWIGTPVAATAFMMGRGHEHWHPDPEFYYAKGGGPMFDMGPYYLTALVAMLGPIKRIAGMAKISYPERTITSAKKFGQTIPVETATHVAGVLDFHGGAIGTMITSFDVFGGSRLPCIEIYGSQGTLVVPDPNTFGGPVTLKRHDSQEWKEIPLSHGYTGNSRGIGVLDMVYALKSGRKNRVSGDLGFHVLEAMHAFHDSSEQDRYYIMKSSCERPEPIPQHLPYGVMD</sequence>